<evidence type="ECO:0000313" key="13">
    <source>
        <dbReference type="EMBL" id="MFC5916086.1"/>
    </source>
</evidence>
<dbReference type="SUPFAM" id="SSF81665">
    <property type="entry name" value="Calcium ATPase, transmembrane domain M"/>
    <property type="match status" value="1"/>
</dbReference>
<dbReference type="CDD" id="cd00371">
    <property type="entry name" value="HMA"/>
    <property type="match status" value="1"/>
</dbReference>
<accession>A0ABW1GRJ0</accession>
<dbReference type="InterPro" id="IPR008250">
    <property type="entry name" value="ATPase_P-typ_transduc_dom_A_sf"/>
</dbReference>
<evidence type="ECO:0000256" key="8">
    <source>
        <dbReference type="ARBA" id="ARBA00022989"/>
    </source>
</evidence>
<name>A0ABW1GRJ0_9ACTN</name>
<dbReference type="PANTHER" id="PTHR43520:SF8">
    <property type="entry name" value="P-TYPE CU(+) TRANSPORTER"/>
    <property type="match status" value="1"/>
</dbReference>
<feature type="transmembrane region" description="Helical" evidence="10">
    <location>
        <begin position="193"/>
        <end position="216"/>
    </location>
</feature>
<keyword evidence="10" id="KW-1003">Cell membrane</keyword>
<feature type="transmembrane region" description="Helical" evidence="10">
    <location>
        <begin position="388"/>
        <end position="410"/>
    </location>
</feature>
<evidence type="ECO:0000256" key="4">
    <source>
        <dbReference type="ARBA" id="ARBA00022723"/>
    </source>
</evidence>
<feature type="domain" description="HMA" evidence="12">
    <location>
        <begin position="15"/>
        <end position="79"/>
    </location>
</feature>
<dbReference type="InterPro" id="IPR036163">
    <property type="entry name" value="HMA_dom_sf"/>
</dbReference>
<dbReference type="PRINTS" id="PR00120">
    <property type="entry name" value="HATPASE"/>
</dbReference>
<dbReference type="PROSITE" id="PS00154">
    <property type="entry name" value="ATPASE_E1_E2"/>
    <property type="match status" value="1"/>
</dbReference>
<dbReference type="InterPro" id="IPR017969">
    <property type="entry name" value="Heavy-metal-associated_CS"/>
</dbReference>
<keyword evidence="8 10" id="KW-1133">Transmembrane helix</keyword>
<dbReference type="PRINTS" id="PR00119">
    <property type="entry name" value="CATATPASE"/>
</dbReference>
<dbReference type="InterPro" id="IPR001757">
    <property type="entry name" value="P_typ_ATPase"/>
</dbReference>
<keyword evidence="4 10" id="KW-0479">Metal-binding</keyword>
<dbReference type="Pfam" id="PF00122">
    <property type="entry name" value="E1-E2_ATPase"/>
    <property type="match status" value="1"/>
</dbReference>
<comment type="caution">
    <text evidence="13">The sequence shown here is derived from an EMBL/GenBank/DDBJ whole genome shotgun (WGS) entry which is preliminary data.</text>
</comment>
<evidence type="ECO:0000259" key="12">
    <source>
        <dbReference type="PROSITE" id="PS50846"/>
    </source>
</evidence>
<evidence type="ECO:0000256" key="5">
    <source>
        <dbReference type="ARBA" id="ARBA00022741"/>
    </source>
</evidence>
<dbReference type="EMBL" id="JBHSPU010000017">
    <property type="protein sequence ID" value="MFC5916086.1"/>
    <property type="molecule type" value="Genomic_DNA"/>
</dbReference>
<evidence type="ECO:0000256" key="2">
    <source>
        <dbReference type="ARBA" id="ARBA00006024"/>
    </source>
</evidence>
<comment type="subcellular location">
    <subcellularLocation>
        <location evidence="1">Cell membrane</location>
        <topology evidence="1">Multi-pass membrane protein</topology>
    </subcellularLocation>
</comment>
<proteinExistence type="inferred from homology"/>
<dbReference type="InterPro" id="IPR027256">
    <property type="entry name" value="P-typ_ATPase_IB"/>
</dbReference>
<dbReference type="InterPro" id="IPR023214">
    <property type="entry name" value="HAD_sf"/>
</dbReference>
<dbReference type="Proteomes" id="UP001596200">
    <property type="component" value="Unassembled WGS sequence"/>
</dbReference>
<keyword evidence="5 10" id="KW-0547">Nucleotide-binding</keyword>
<evidence type="ECO:0000256" key="6">
    <source>
        <dbReference type="ARBA" id="ARBA00022840"/>
    </source>
</evidence>
<feature type="transmembrane region" description="Helical" evidence="10">
    <location>
        <begin position="416"/>
        <end position="437"/>
    </location>
</feature>
<comment type="similarity">
    <text evidence="2 10">Belongs to the cation transport ATPase (P-type) (TC 3.A.3) family. Type IB subfamily.</text>
</comment>
<evidence type="ECO:0000256" key="9">
    <source>
        <dbReference type="ARBA" id="ARBA00023136"/>
    </source>
</evidence>
<dbReference type="Gene3D" id="3.40.50.1000">
    <property type="entry name" value="HAD superfamily/HAD-like"/>
    <property type="match status" value="1"/>
</dbReference>
<evidence type="ECO:0000313" key="14">
    <source>
        <dbReference type="Proteomes" id="UP001596200"/>
    </source>
</evidence>
<dbReference type="NCBIfam" id="TIGR01494">
    <property type="entry name" value="ATPase_P-type"/>
    <property type="match status" value="2"/>
</dbReference>
<feature type="transmembrane region" description="Helical" evidence="10">
    <location>
        <begin position="132"/>
        <end position="150"/>
    </location>
</feature>
<dbReference type="SFLD" id="SFLDF00027">
    <property type="entry name" value="p-type_atpase"/>
    <property type="match status" value="1"/>
</dbReference>
<dbReference type="InterPro" id="IPR023299">
    <property type="entry name" value="ATPase_P-typ_cyto_dom_N"/>
</dbReference>
<dbReference type="SFLD" id="SFLDG00002">
    <property type="entry name" value="C1.7:_P-type_atpase_like"/>
    <property type="match status" value="1"/>
</dbReference>
<dbReference type="SUPFAM" id="SSF81653">
    <property type="entry name" value="Calcium ATPase, transduction domain A"/>
    <property type="match status" value="1"/>
</dbReference>
<keyword evidence="9 10" id="KW-0472">Membrane</keyword>
<evidence type="ECO:0000256" key="11">
    <source>
        <dbReference type="SAM" id="MobiDB-lite"/>
    </source>
</evidence>
<evidence type="ECO:0000256" key="3">
    <source>
        <dbReference type="ARBA" id="ARBA00022692"/>
    </source>
</evidence>
<dbReference type="Gene3D" id="2.70.150.10">
    <property type="entry name" value="Calcium-transporting ATPase, cytoplasmic transduction domain A"/>
    <property type="match status" value="1"/>
</dbReference>
<dbReference type="InterPro" id="IPR023298">
    <property type="entry name" value="ATPase_P-typ_TM_dom_sf"/>
</dbReference>
<dbReference type="PROSITE" id="PS50846">
    <property type="entry name" value="HMA_2"/>
    <property type="match status" value="1"/>
</dbReference>
<protein>
    <submittedName>
        <fullName evidence="13">Heavy metal translocating P-type ATPase</fullName>
    </submittedName>
</protein>
<feature type="region of interest" description="Disordered" evidence="11">
    <location>
        <begin position="75"/>
        <end position="126"/>
    </location>
</feature>
<dbReference type="PROSITE" id="PS01047">
    <property type="entry name" value="HMA_1"/>
    <property type="match status" value="1"/>
</dbReference>
<feature type="transmembrane region" description="Helical" evidence="10">
    <location>
        <begin position="156"/>
        <end position="173"/>
    </location>
</feature>
<keyword evidence="3 10" id="KW-0812">Transmembrane</keyword>
<keyword evidence="14" id="KW-1185">Reference proteome</keyword>
<dbReference type="SFLD" id="SFLDS00003">
    <property type="entry name" value="Haloacid_Dehalogenase"/>
    <property type="match status" value="1"/>
</dbReference>
<feature type="transmembrane region" description="Helical" evidence="10">
    <location>
        <begin position="754"/>
        <end position="772"/>
    </location>
</feature>
<dbReference type="Gene3D" id="3.30.70.100">
    <property type="match status" value="1"/>
</dbReference>
<sequence>MHSATEAGARTAEGSTAELTIGGMTCASCAARVEKKLNRMDGVTATVNYATEKAKVAFGPETGLAELIATVEKTGYTARPVRPPEPPRPESLPAAPHPAGTRAEAGDETGSDSPAESDGSDEQAPDPLRQRLTVSAVLAAPVVLLAMVPALQFDNWQWLSLTLAAPVVVWGGLPFHRAAWANLRHGAATMDTLVSIGTLAAFGWSLWALFFGDAGMPGMRHGFDLTVSHAGDTSTLYLEVAAGVVTFILLGRYLEARSKRKAGSALRALMHLGAKDVSVLRDGTEVRVPVARLAVGDRFVVRPGEKIATDGTVVEGASAVDASMLTGESVPVEAGVGDPVTGATVNTSGRLVVEATRVGADTRLARMAELVEEAQNGKAEVQRLADRISAVFVPVVLVIALVTLVAWLLVTDDVTAAFTAAVAVLIIACPCALGLATPTALMVGTGRGAQLGILIKGPEVLETTRRVDTIVLDKTGTVTTGRMTLLDVHTTDHTTETDVLRLAGALEHSSEHPIAQAVAAGATERTGAPLPTPEDFTNVPGLGVRGTVDGHRVLVGRPRLLADAGIGLPDVLSGAVADAAAGGGTAVVVAWDGRARGVLTVADTIKDSSAEAVAELRALGLHPVLLTGDNRAAADAVARAVGIDEVHAEVLPEEKVHVIERLRAEGRSVAMVGDGVNDAAALATADLGLALGTGTDAAIEASDLTLVRGDLKVAADAIRLSRRTLATIRGNLFWAFGYNSAALPLAAFGLLNPMIAGAAMAFSSVFVVTNSLRLRAFT</sequence>
<evidence type="ECO:0000256" key="7">
    <source>
        <dbReference type="ARBA" id="ARBA00022967"/>
    </source>
</evidence>
<dbReference type="NCBIfam" id="TIGR01525">
    <property type="entry name" value="ATPase-IB_hvy"/>
    <property type="match status" value="1"/>
</dbReference>
<dbReference type="InterPro" id="IPR036412">
    <property type="entry name" value="HAD-like_sf"/>
</dbReference>
<dbReference type="Pfam" id="PF00702">
    <property type="entry name" value="Hydrolase"/>
    <property type="match status" value="1"/>
</dbReference>
<reference evidence="14" key="1">
    <citation type="journal article" date="2019" name="Int. J. Syst. Evol. Microbiol.">
        <title>The Global Catalogue of Microorganisms (GCM) 10K type strain sequencing project: providing services to taxonomists for standard genome sequencing and annotation.</title>
        <authorList>
            <consortium name="The Broad Institute Genomics Platform"/>
            <consortium name="The Broad Institute Genome Sequencing Center for Infectious Disease"/>
            <person name="Wu L."/>
            <person name="Ma J."/>
        </authorList>
    </citation>
    <scope>NUCLEOTIDE SEQUENCE [LARGE SCALE GENOMIC DNA]</scope>
    <source>
        <strain evidence="14">JCM 4147</strain>
    </source>
</reference>
<dbReference type="PANTHER" id="PTHR43520">
    <property type="entry name" value="ATP7, ISOFORM B"/>
    <property type="match status" value="1"/>
</dbReference>
<dbReference type="Gene3D" id="3.40.1110.10">
    <property type="entry name" value="Calcium-transporting ATPase, cytoplasmic domain N"/>
    <property type="match status" value="1"/>
</dbReference>
<evidence type="ECO:0000256" key="1">
    <source>
        <dbReference type="ARBA" id="ARBA00004651"/>
    </source>
</evidence>
<dbReference type="NCBIfam" id="TIGR01511">
    <property type="entry name" value="ATPase-IB1_Cu"/>
    <property type="match status" value="1"/>
</dbReference>
<keyword evidence="7" id="KW-1278">Translocase</keyword>
<gene>
    <name evidence="13" type="ORF">ACFP1B_22075</name>
</gene>
<dbReference type="CDD" id="cd02094">
    <property type="entry name" value="P-type_ATPase_Cu-like"/>
    <property type="match status" value="1"/>
</dbReference>
<dbReference type="RefSeq" id="WP_344517552.1">
    <property type="nucleotide sequence ID" value="NZ_BAAATU010000072.1"/>
</dbReference>
<feature type="transmembrane region" description="Helical" evidence="10">
    <location>
        <begin position="731"/>
        <end position="748"/>
    </location>
</feature>
<dbReference type="InterPro" id="IPR006121">
    <property type="entry name" value="HMA_dom"/>
</dbReference>
<dbReference type="InterPro" id="IPR044492">
    <property type="entry name" value="P_typ_ATPase_HD_dom"/>
</dbReference>
<dbReference type="InterPro" id="IPR059000">
    <property type="entry name" value="ATPase_P-type_domA"/>
</dbReference>
<organism evidence="13 14">
    <name type="scientific">Streptomyces pulveraceus</name>
    <dbReference type="NCBI Taxonomy" id="68258"/>
    <lineage>
        <taxon>Bacteria</taxon>
        <taxon>Bacillati</taxon>
        <taxon>Actinomycetota</taxon>
        <taxon>Actinomycetes</taxon>
        <taxon>Kitasatosporales</taxon>
        <taxon>Streptomycetaceae</taxon>
        <taxon>Streptomyces</taxon>
    </lineage>
</organism>
<keyword evidence="6 10" id="KW-0067">ATP-binding</keyword>
<dbReference type="SUPFAM" id="SSF55008">
    <property type="entry name" value="HMA, heavy metal-associated domain"/>
    <property type="match status" value="1"/>
</dbReference>
<dbReference type="InterPro" id="IPR018303">
    <property type="entry name" value="ATPase_P-typ_P_site"/>
</dbReference>
<dbReference type="Pfam" id="PF00403">
    <property type="entry name" value="HMA"/>
    <property type="match status" value="1"/>
</dbReference>
<evidence type="ECO:0000256" key="10">
    <source>
        <dbReference type="RuleBase" id="RU362081"/>
    </source>
</evidence>
<feature type="transmembrane region" description="Helical" evidence="10">
    <location>
        <begin position="236"/>
        <end position="254"/>
    </location>
</feature>
<feature type="compositionally biased region" description="Pro residues" evidence="11">
    <location>
        <begin position="81"/>
        <end position="90"/>
    </location>
</feature>
<dbReference type="SUPFAM" id="SSF56784">
    <property type="entry name" value="HAD-like"/>
    <property type="match status" value="1"/>
</dbReference>